<evidence type="ECO:0000256" key="1">
    <source>
        <dbReference type="ARBA" id="ARBA00022741"/>
    </source>
</evidence>
<dbReference type="PANTHER" id="PTHR30258:SF3">
    <property type="entry name" value="SLL1921 PROTEIN"/>
    <property type="match status" value="1"/>
</dbReference>
<feature type="non-terminal residue" evidence="4">
    <location>
        <position position="1"/>
    </location>
</feature>
<name>T1CEV7_9ZZZZ</name>
<protein>
    <submittedName>
        <fullName evidence="4">Type II secretion system protein E</fullName>
    </submittedName>
</protein>
<feature type="domain" description="Bacterial type II secretion system protein E" evidence="3">
    <location>
        <begin position="97"/>
        <end position="234"/>
    </location>
</feature>
<evidence type="ECO:0000256" key="2">
    <source>
        <dbReference type="ARBA" id="ARBA00022840"/>
    </source>
</evidence>
<dbReference type="Gene3D" id="3.40.50.300">
    <property type="entry name" value="P-loop containing nucleotide triphosphate hydrolases"/>
    <property type="match status" value="1"/>
</dbReference>
<keyword evidence="2" id="KW-0067">ATP-binding</keyword>
<dbReference type="GO" id="GO:0005886">
    <property type="term" value="C:plasma membrane"/>
    <property type="evidence" value="ECO:0007669"/>
    <property type="project" value="TreeGrafter"/>
</dbReference>
<dbReference type="EMBL" id="AUZZ01001369">
    <property type="protein sequence ID" value="EQD64554.1"/>
    <property type="molecule type" value="Genomic_DNA"/>
</dbReference>
<accession>T1CEV7</accession>
<organism evidence="4">
    <name type="scientific">mine drainage metagenome</name>
    <dbReference type="NCBI Taxonomy" id="410659"/>
    <lineage>
        <taxon>unclassified sequences</taxon>
        <taxon>metagenomes</taxon>
        <taxon>ecological metagenomes</taxon>
    </lineage>
</organism>
<dbReference type="Pfam" id="PF00437">
    <property type="entry name" value="T2SSE"/>
    <property type="match status" value="1"/>
</dbReference>
<comment type="caution">
    <text evidence="4">The sequence shown here is derived from an EMBL/GenBank/DDBJ whole genome shotgun (WGS) entry which is preliminary data.</text>
</comment>
<dbReference type="InterPro" id="IPR027417">
    <property type="entry name" value="P-loop_NTPase"/>
</dbReference>
<sequence length="234" mass="25298">RVYIVDDSVTPAEMDALMGAYVQGLASAGGTSMKDTKLQHAMIGPDKLPPDCGIEGVRLARGGCYPVSRGGKFMTLRLMHEEGPGGRQVTDHLGMRLRVPPKPTGGMGLTSLGYFPDQIALIDQALEVDTGIIVVGGPTGSGKSTMLWETLVRLRKRWPYRRVVTAENPPERNVPGAVQLEIGGDEIEVEEQTAAFREAMRMMLRMAPHVILVGEIREGPIGRLAIEMSTAGHL</sequence>
<keyword evidence="1" id="KW-0547">Nucleotide-binding</keyword>
<dbReference type="GO" id="GO:0005524">
    <property type="term" value="F:ATP binding"/>
    <property type="evidence" value="ECO:0007669"/>
    <property type="project" value="UniProtKB-KW"/>
</dbReference>
<dbReference type="SUPFAM" id="SSF52540">
    <property type="entry name" value="P-loop containing nucleoside triphosphate hydrolases"/>
    <property type="match status" value="1"/>
</dbReference>
<dbReference type="GO" id="GO:0016887">
    <property type="term" value="F:ATP hydrolysis activity"/>
    <property type="evidence" value="ECO:0007669"/>
    <property type="project" value="TreeGrafter"/>
</dbReference>
<dbReference type="AlphaFoldDB" id="T1CEV7"/>
<reference evidence="4" key="2">
    <citation type="journal article" date="2014" name="ISME J.">
        <title>Microbial stratification in low pH oxic and suboxic macroscopic growths along an acid mine drainage.</title>
        <authorList>
            <person name="Mendez-Garcia C."/>
            <person name="Mesa V."/>
            <person name="Sprenger R.R."/>
            <person name="Richter M."/>
            <person name="Diez M.S."/>
            <person name="Solano J."/>
            <person name="Bargiela R."/>
            <person name="Golyshina O.V."/>
            <person name="Manteca A."/>
            <person name="Ramos J.L."/>
            <person name="Gallego J.R."/>
            <person name="Llorente I."/>
            <person name="Martins Dos Santos V.A."/>
            <person name="Jensen O.N."/>
            <person name="Pelaez A.I."/>
            <person name="Sanchez J."/>
            <person name="Ferrer M."/>
        </authorList>
    </citation>
    <scope>NUCLEOTIDE SEQUENCE</scope>
</reference>
<gene>
    <name evidence="4" type="ORF">B2A_01941</name>
</gene>
<dbReference type="InterPro" id="IPR001482">
    <property type="entry name" value="T2SS/T4SS_dom"/>
</dbReference>
<proteinExistence type="predicted"/>
<reference evidence="4" key="1">
    <citation type="submission" date="2013-08" db="EMBL/GenBank/DDBJ databases">
        <authorList>
            <person name="Mendez C."/>
            <person name="Richter M."/>
            <person name="Ferrer M."/>
            <person name="Sanchez J."/>
        </authorList>
    </citation>
    <scope>NUCLEOTIDE SEQUENCE</scope>
</reference>
<evidence type="ECO:0000259" key="3">
    <source>
        <dbReference type="Pfam" id="PF00437"/>
    </source>
</evidence>
<dbReference type="PANTHER" id="PTHR30258">
    <property type="entry name" value="TYPE II SECRETION SYSTEM PROTEIN GSPE-RELATED"/>
    <property type="match status" value="1"/>
</dbReference>
<evidence type="ECO:0000313" key="4">
    <source>
        <dbReference type="EMBL" id="EQD64554.1"/>
    </source>
</evidence>
<feature type="non-terminal residue" evidence="4">
    <location>
        <position position="234"/>
    </location>
</feature>